<dbReference type="PANTHER" id="PTHR30203">
    <property type="entry name" value="OUTER MEMBRANE CATION EFFLUX PROTEIN"/>
    <property type="match status" value="1"/>
</dbReference>
<dbReference type="EMBL" id="CP036426">
    <property type="protein sequence ID" value="QDV32860.1"/>
    <property type="molecule type" value="Genomic_DNA"/>
</dbReference>
<organism evidence="5 6">
    <name type="scientific">Tautonia plasticadhaerens</name>
    <dbReference type="NCBI Taxonomy" id="2527974"/>
    <lineage>
        <taxon>Bacteria</taxon>
        <taxon>Pseudomonadati</taxon>
        <taxon>Planctomycetota</taxon>
        <taxon>Planctomycetia</taxon>
        <taxon>Isosphaerales</taxon>
        <taxon>Isosphaeraceae</taxon>
        <taxon>Tautonia</taxon>
    </lineage>
</organism>
<gene>
    <name evidence="5" type="primary">czcC_2</name>
    <name evidence="5" type="ORF">ElP_07000</name>
</gene>
<dbReference type="PANTHER" id="PTHR30203:SF24">
    <property type="entry name" value="BLR4935 PROTEIN"/>
    <property type="match status" value="1"/>
</dbReference>
<evidence type="ECO:0000256" key="3">
    <source>
        <dbReference type="SAM" id="MobiDB-lite"/>
    </source>
</evidence>
<comment type="similarity">
    <text evidence="1">Belongs to the outer membrane factor (OMF) (TC 1.B.17) family.</text>
</comment>
<proteinExistence type="inferred from homology"/>
<keyword evidence="6" id="KW-1185">Reference proteome</keyword>
<protein>
    <submittedName>
        <fullName evidence="5">Cobalt-zinc-cadmium resistance protein CzcC</fullName>
    </submittedName>
</protein>
<feature type="signal peptide" evidence="4">
    <location>
        <begin position="1"/>
        <end position="21"/>
    </location>
</feature>
<evidence type="ECO:0000313" key="5">
    <source>
        <dbReference type="EMBL" id="QDV32860.1"/>
    </source>
</evidence>
<accession>A0A518GW80</accession>
<dbReference type="KEGG" id="tpla:ElP_07000"/>
<evidence type="ECO:0000256" key="4">
    <source>
        <dbReference type="SAM" id="SignalP"/>
    </source>
</evidence>
<dbReference type="RefSeq" id="WP_145267266.1">
    <property type="nucleotide sequence ID" value="NZ_CP036426.1"/>
</dbReference>
<sequence precursor="true">MRTAITLLGIILAAWAVPAVGQGPQIDSVQPPPIGGERSRLGLAPGQPGRPQPTPGEAGFPVSGRPGPSVPRVPSTVSVPGLGYPTRLEQGIASPEQLPTAISPPSGALGLPGSEDGGSPGGLTLDAAIERLVAANLDLLASYYELPQADADTLTAGLRANPIFYADTQLVPYGGYSADRPGGPTQYDVNVSLPLDLSGKRRSRVRVARLARSVLEAQFQDAVRLQIDNLYTVFVDALASREAVRFSRAGLEGLERTAALTRDLVDRGESTVAELDRVLIQLAAARVALEDAEEQKYQSLRTLAVLLNIPPGEASTLEVRGGLRVDAPEPGPIEGLIRLALEARPDLLAYRLGIDRARADVDLARANAFSDIYVLYQPYTFQDNSAFDRRSATSWALGVTAAVPVFNRNQGNVRRAQLNVTQTRVELASLQRQIIAEIEQAEREFRVSGRTVARLQVEVMSDARRVLDDAQRLFAGGEIDAIAFLAIRREYNDVLRQYRDQLVRRRRSLLDLNTAVGRRILP</sequence>
<dbReference type="AlphaFoldDB" id="A0A518GW80"/>
<evidence type="ECO:0000313" key="6">
    <source>
        <dbReference type="Proteomes" id="UP000317835"/>
    </source>
</evidence>
<dbReference type="GO" id="GO:0015562">
    <property type="term" value="F:efflux transmembrane transporter activity"/>
    <property type="evidence" value="ECO:0007669"/>
    <property type="project" value="InterPro"/>
</dbReference>
<keyword evidence="4" id="KW-0732">Signal</keyword>
<dbReference type="Proteomes" id="UP000317835">
    <property type="component" value="Chromosome"/>
</dbReference>
<dbReference type="InterPro" id="IPR003423">
    <property type="entry name" value="OMP_efflux"/>
</dbReference>
<evidence type="ECO:0000256" key="1">
    <source>
        <dbReference type="ARBA" id="ARBA00007613"/>
    </source>
</evidence>
<name>A0A518GW80_9BACT</name>
<dbReference type="SUPFAM" id="SSF56954">
    <property type="entry name" value="Outer membrane efflux proteins (OEP)"/>
    <property type="match status" value="1"/>
</dbReference>
<keyword evidence="2" id="KW-0175">Coiled coil</keyword>
<evidence type="ECO:0000256" key="2">
    <source>
        <dbReference type="SAM" id="Coils"/>
    </source>
</evidence>
<dbReference type="OrthoDB" id="9791261at2"/>
<feature type="coiled-coil region" evidence="2">
    <location>
        <begin position="413"/>
        <end position="444"/>
    </location>
</feature>
<feature type="region of interest" description="Disordered" evidence="3">
    <location>
        <begin position="22"/>
        <end position="78"/>
    </location>
</feature>
<feature type="compositionally biased region" description="Low complexity" evidence="3">
    <location>
        <begin position="61"/>
        <end position="78"/>
    </location>
</feature>
<reference evidence="5 6" key="1">
    <citation type="submission" date="2019-02" db="EMBL/GenBank/DDBJ databases">
        <title>Deep-cultivation of Planctomycetes and their phenomic and genomic characterization uncovers novel biology.</title>
        <authorList>
            <person name="Wiegand S."/>
            <person name="Jogler M."/>
            <person name="Boedeker C."/>
            <person name="Pinto D."/>
            <person name="Vollmers J."/>
            <person name="Rivas-Marin E."/>
            <person name="Kohn T."/>
            <person name="Peeters S.H."/>
            <person name="Heuer A."/>
            <person name="Rast P."/>
            <person name="Oberbeckmann S."/>
            <person name="Bunk B."/>
            <person name="Jeske O."/>
            <person name="Meyerdierks A."/>
            <person name="Storesund J.E."/>
            <person name="Kallscheuer N."/>
            <person name="Luecker S."/>
            <person name="Lage O.M."/>
            <person name="Pohl T."/>
            <person name="Merkel B.J."/>
            <person name="Hornburger P."/>
            <person name="Mueller R.-W."/>
            <person name="Bruemmer F."/>
            <person name="Labrenz M."/>
            <person name="Spormann A.M."/>
            <person name="Op den Camp H."/>
            <person name="Overmann J."/>
            <person name="Amann R."/>
            <person name="Jetten M.S.M."/>
            <person name="Mascher T."/>
            <person name="Medema M.H."/>
            <person name="Devos D.P."/>
            <person name="Kaster A.-K."/>
            <person name="Ovreas L."/>
            <person name="Rohde M."/>
            <person name="Galperin M.Y."/>
            <person name="Jogler C."/>
        </authorList>
    </citation>
    <scope>NUCLEOTIDE SEQUENCE [LARGE SCALE GENOMIC DNA]</scope>
    <source>
        <strain evidence="5 6">ElP</strain>
    </source>
</reference>
<dbReference type="Gene3D" id="1.20.1600.10">
    <property type="entry name" value="Outer membrane efflux proteins (OEP)"/>
    <property type="match status" value="1"/>
</dbReference>
<feature type="region of interest" description="Disordered" evidence="3">
    <location>
        <begin position="97"/>
        <end position="122"/>
    </location>
</feature>
<dbReference type="InterPro" id="IPR010131">
    <property type="entry name" value="MdtP/NodT-like"/>
</dbReference>
<dbReference type="Pfam" id="PF02321">
    <property type="entry name" value="OEP"/>
    <property type="match status" value="2"/>
</dbReference>
<feature type="chain" id="PRO_5021696758" evidence="4">
    <location>
        <begin position="22"/>
        <end position="522"/>
    </location>
</feature>